<evidence type="ECO:0000313" key="1">
    <source>
        <dbReference type="EMBL" id="BAP60112.1"/>
    </source>
</evidence>
<dbReference type="AlphaFoldDB" id="A0A090AVG8"/>
<organism evidence="1">
    <name type="scientific">Halomonas sp. 40</name>
    <dbReference type="NCBI Taxonomy" id="223901"/>
    <lineage>
        <taxon>Bacteria</taxon>
        <taxon>Pseudomonadati</taxon>
        <taxon>Pseudomonadota</taxon>
        <taxon>Gammaproteobacteria</taxon>
        <taxon>Oceanospirillales</taxon>
        <taxon>Halomonadaceae</taxon>
        <taxon>Halomonas</taxon>
    </lineage>
</organism>
<name>A0A090AVG8_9GAMM</name>
<dbReference type="EMBL" id="AB987830">
    <property type="protein sequence ID" value="BAP60112.1"/>
    <property type="molecule type" value="Genomic_DNA"/>
</dbReference>
<dbReference type="RefSeq" id="WP_176705756.1">
    <property type="nucleotide sequence ID" value="NZ_AB987830.1"/>
</dbReference>
<keyword evidence="1" id="KW-0614">Plasmid</keyword>
<reference evidence="1" key="1">
    <citation type="submission" date="2014-09" db="EMBL/GenBank/DDBJ databases">
        <title>Cryptic plasmid from halophilic bacteria.</title>
        <authorList>
            <person name="Tanaka R."/>
            <person name="Tokunaga H."/>
        </authorList>
    </citation>
    <scope>NUCLEOTIDE SEQUENCE</scope>
    <source>
        <strain evidence="1">40</strain>
        <plasmid evidence="1">pHAL40</plasmid>
    </source>
</reference>
<geneLocation type="plasmid" evidence="1">
    <name>pHAL40</name>
</geneLocation>
<sequence length="119" mass="13610">MAWHTVKDAQALTGKSRRTLYRDMAKGLLSWGFQGNGQRCIETSELLRVYGELKDVAQPEAEKVAHSGTPQNDTILAELTALRTEVHQLRDTLHRLEPTSPSKPSWWQKLLAWSSRRDR</sequence>
<accession>A0A090AVG8</accession>
<proteinExistence type="predicted"/>
<protein>
    <submittedName>
        <fullName evidence="1">Putative entry exclusion protein</fullName>
    </submittedName>
</protein>